<dbReference type="PANTHER" id="PTHR27001:SF931">
    <property type="entry name" value="OS11G0664100 PROTEIN"/>
    <property type="match status" value="1"/>
</dbReference>
<dbReference type="GO" id="GO:0031349">
    <property type="term" value="P:positive regulation of defense response"/>
    <property type="evidence" value="ECO:0007669"/>
    <property type="project" value="UniProtKB-ARBA"/>
</dbReference>
<reference evidence="6" key="2">
    <citation type="submission" date="2020-01" db="EMBL/GenBank/DDBJ databases">
        <authorList>
            <person name="Korhonen P.K.K."/>
            <person name="Guangxu M.G."/>
            <person name="Wang T.W."/>
            <person name="Stroehlein A.J.S."/>
            <person name="Young N.D."/>
            <person name="Ang C.-S.A."/>
            <person name="Fernando D.W.F."/>
            <person name="Lu H.L."/>
            <person name="Taylor S.T."/>
            <person name="Ehtesham M.E.M."/>
            <person name="Najaraj S.H.N."/>
            <person name="Harsha G.H.G."/>
            <person name="Madugundu A.M."/>
            <person name="Renuse S.R."/>
            <person name="Holt D.H."/>
            <person name="Pandey A.P."/>
            <person name="Papenfuss A.P."/>
            <person name="Gasser R.B.G."/>
            <person name="Fischer K.F."/>
        </authorList>
    </citation>
    <scope>NUCLEOTIDE SEQUENCE</scope>
    <source>
        <strain evidence="6">SSS_KF_BRIS2020</strain>
    </source>
</reference>
<dbReference type="OrthoDB" id="4062651at2759"/>
<feature type="domain" description="Protein kinase" evidence="5">
    <location>
        <begin position="211"/>
        <end position="525"/>
    </location>
</feature>
<dbReference type="SUPFAM" id="SSF47986">
    <property type="entry name" value="DEATH domain"/>
    <property type="match status" value="1"/>
</dbReference>
<feature type="binding site" evidence="4">
    <location>
        <position position="247"/>
    </location>
    <ligand>
        <name>ATP</name>
        <dbReference type="ChEBI" id="CHEBI:30616"/>
    </ligand>
</feature>
<dbReference type="GO" id="GO:0005524">
    <property type="term" value="F:ATP binding"/>
    <property type="evidence" value="ECO:0007669"/>
    <property type="project" value="UniProtKB-UniRule"/>
</dbReference>
<reference evidence="7" key="3">
    <citation type="submission" date="2022-06" db="UniProtKB">
        <authorList>
            <consortium name="EnsemblMetazoa"/>
        </authorList>
    </citation>
    <scope>IDENTIFICATION</scope>
</reference>
<evidence type="ECO:0000256" key="1">
    <source>
        <dbReference type="ARBA" id="ARBA00022527"/>
    </source>
</evidence>
<evidence type="ECO:0000256" key="4">
    <source>
        <dbReference type="PROSITE-ProRule" id="PRU10141"/>
    </source>
</evidence>
<dbReference type="AlphaFoldDB" id="A0A834VFY0"/>
<dbReference type="SUPFAM" id="SSF56112">
    <property type="entry name" value="Protein kinase-like (PK-like)"/>
    <property type="match status" value="1"/>
</dbReference>
<dbReference type="GO" id="GO:0006950">
    <property type="term" value="P:response to stress"/>
    <property type="evidence" value="ECO:0007669"/>
    <property type="project" value="UniProtKB-ARBA"/>
</dbReference>
<dbReference type="InterPro" id="IPR017441">
    <property type="entry name" value="Protein_kinase_ATP_BS"/>
</dbReference>
<keyword evidence="6" id="KW-0675">Receptor</keyword>
<dbReference type="Gene3D" id="1.10.510.10">
    <property type="entry name" value="Transferase(Phosphotransferase) domain 1"/>
    <property type="match status" value="1"/>
</dbReference>
<dbReference type="GO" id="GO:0004674">
    <property type="term" value="F:protein serine/threonine kinase activity"/>
    <property type="evidence" value="ECO:0007669"/>
    <property type="project" value="UniProtKB-KW"/>
</dbReference>
<dbReference type="SMART" id="SM00220">
    <property type="entry name" value="S_TKc"/>
    <property type="match status" value="1"/>
</dbReference>
<accession>A0A834VFY0</accession>
<keyword evidence="3 4" id="KW-0067">ATP-binding</keyword>
<keyword evidence="8" id="KW-1185">Reference proteome</keyword>
<keyword evidence="1" id="KW-0723">Serine/threonine-protein kinase</keyword>
<dbReference type="InterPro" id="IPR000719">
    <property type="entry name" value="Prot_kinase_dom"/>
</dbReference>
<dbReference type="PANTHER" id="PTHR27001">
    <property type="entry name" value="OS01G0253100 PROTEIN"/>
    <property type="match status" value="1"/>
</dbReference>
<reference evidence="8" key="1">
    <citation type="journal article" date="2020" name="PLoS Negl. Trop. Dis.">
        <title>High-quality nuclear genome for Sarcoptes scabiei-A critical resource for a neglected parasite.</title>
        <authorList>
            <person name="Korhonen P.K."/>
            <person name="Gasser R.B."/>
            <person name="Ma G."/>
            <person name="Wang T."/>
            <person name="Stroehlein A.J."/>
            <person name="Young N.D."/>
            <person name="Ang C.S."/>
            <person name="Fernando D.D."/>
            <person name="Lu H.C."/>
            <person name="Taylor S."/>
            <person name="Reynolds S.L."/>
            <person name="Mofiz E."/>
            <person name="Najaraj S.H."/>
            <person name="Gowda H."/>
            <person name="Madugundu A."/>
            <person name="Renuse S."/>
            <person name="Holt D."/>
            <person name="Pandey A."/>
            <person name="Papenfuss A.T."/>
            <person name="Fischer K."/>
        </authorList>
    </citation>
    <scope>NUCLEOTIDE SEQUENCE [LARGE SCALE GENOMIC DNA]</scope>
</reference>
<evidence type="ECO:0000313" key="7">
    <source>
        <dbReference type="EnsemblMetazoa" id="KAF7496137.1"/>
    </source>
</evidence>
<dbReference type="Pfam" id="PF07714">
    <property type="entry name" value="PK_Tyr_Ser-Thr"/>
    <property type="match status" value="1"/>
</dbReference>
<evidence type="ECO:0000256" key="3">
    <source>
        <dbReference type="ARBA" id="ARBA00022840"/>
    </source>
</evidence>
<sequence length="525" mass="60151">MINFIEMINLKTELRHLPSTGRHQLISLLDIKDNWKILATIIPNPDHPDRLLLRSNDVSVLEEQRKKPNGSPANSLLLHWSTYGRRRHTLGDAIRFLEEAGLHREADIIRNCIDEYNANRLDKSSSASLISSERLQKSSFSDWKDLPAYCFQSNQTESAIKPTAPNESLISFTTLATSGQSLNDYDQSTLLRFPYRLLEIATDDFGDEFIQQGGTKLGEGSFGEVFRCSTKLFPYDFINQCEYVAVKRFKNLKSNDSENFGEFLSELNTMYRFKHPNLVKLHGYSNDGPFFCIVTEYLENGSLHSYLFNSDPTKNVLNFEQRLKIIIDLADAIVYLHTFKVNGRKQEPFVHRDIKSANVLLDGNFTARLADLGLVRKGSSSNNDTTIVTQTIKGTSVYMAPEAFRGDVSVKIDTFSFGVVTLEILTGKTAFDTDRDETDMVSYIDEMLGDEFDRLSFFYSGLKQYIEESYKIINKDKLLKILDPKCETWNISIACKLVIMCKCCIEQRKRNRPTMLEVREFLKYL</sequence>
<dbReference type="EnsemblMetazoa" id="SSS_7771s_mrna">
    <property type="protein sequence ID" value="KAF7496137.1"/>
    <property type="gene ID" value="SSS_7771"/>
</dbReference>
<dbReference type="Gene3D" id="3.30.200.20">
    <property type="entry name" value="Phosphorylase Kinase, domain 1"/>
    <property type="match status" value="1"/>
</dbReference>
<dbReference type="GO" id="GO:0005886">
    <property type="term" value="C:plasma membrane"/>
    <property type="evidence" value="ECO:0007669"/>
    <property type="project" value="TreeGrafter"/>
</dbReference>
<dbReference type="PROSITE" id="PS00108">
    <property type="entry name" value="PROTEIN_KINASE_ST"/>
    <property type="match status" value="1"/>
</dbReference>
<dbReference type="GO" id="GO:0009893">
    <property type="term" value="P:positive regulation of metabolic process"/>
    <property type="evidence" value="ECO:0007669"/>
    <property type="project" value="UniProtKB-ARBA"/>
</dbReference>
<keyword evidence="6" id="KW-0418">Kinase</keyword>
<dbReference type="Proteomes" id="UP000070412">
    <property type="component" value="Unassembled WGS sequence"/>
</dbReference>
<evidence type="ECO:0000259" key="5">
    <source>
        <dbReference type="PROSITE" id="PS50011"/>
    </source>
</evidence>
<organism evidence="6">
    <name type="scientific">Sarcoptes scabiei</name>
    <name type="common">Itch mite</name>
    <name type="synonym">Acarus scabiei</name>
    <dbReference type="NCBI Taxonomy" id="52283"/>
    <lineage>
        <taxon>Eukaryota</taxon>
        <taxon>Metazoa</taxon>
        <taxon>Ecdysozoa</taxon>
        <taxon>Arthropoda</taxon>
        <taxon>Chelicerata</taxon>
        <taxon>Arachnida</taxon>
        <taxon>Acari</taxon>
        <taxon>Acariformes</taxon>
        <taxon>Sarcoptiformes</taxon>
        <taxon>Astigmata</taxon>
        <taxon>Psoroptidia</taxon>
        <taxon>Sarcoptoidea</taxon>
        <taxon>Sarcoptidae</taxon>
        <taxon>Sarcoptinae</taxon>
        <taxon>Sarcoptes</taxon>
    </lineage>
</organism>
<dbReference type="PROSITE" id="PS00107">
    <property type="entry name" value="PROTEIN_KINASE_ATP"/>
    <property type="match status" value="1"/>
</dbReference>
<dbReference type="Gene3D" id="1.10.533.10">
    <property type="entry name" value="Death Domain, Fas"/>
    <property type="match status" value="1"/>
</dbReference>
<evidence type="ECO:0000313" key="6">
    <source>
        <dbReference type="EMBL" id="KAF7496137.1"/>
    </source>
</evidence>
<dbReference type="GO" id="GO:1902533">
    <property type="term" value="P:positive regulation of intracellular signal transduction"/>
    <property type="evidence" value="ECO:0007669"/>
    <property type="project" value="UniProtKB-ARBA"/>
</dbReference>
<gene>
    <name evidence="6" type="ORF">SSS_7771</name>
</gene>
<dbReference type="OMA" id="CDFGLIK"/>
<evidence type="ECO:0000313" key="8">
    <source>
        <dbReference type="Proteomes" id="UP000070412"/>
    </source>
</evidence>
<protein>
    <submittedName>
        <fullName evidence="6">Interleukin-1 receptor-associated kinase 4</fullName>
    </submittedName>
</protein>
<dbReference type="InterPro" id="IPR011009">
    <property type="entry name" value="Kinase-like_dom_sf"/>
</dbReference>
<keyword evidence="2 4" id="KW-0547">Nucleotide-binding</keyword>
<dbReference type="PROSITE" id="PS50011">
    <property type="entry name" value="PROTEIN_KINASE_DOM"/>
    <property type="match status" value="1"/>
</dbReference>
<dbReference type="InterPro" id="IPR008271">
    <property type="entry name" value="Ser/Thr_kinase_AS"/>
</dbReference>
<dbReference type="EMBL" id="WVUK01000037">
    <property type="protein sequence ID" value="KAF7496137.1"/>
    <property type="molecule type" value="Genomic_DNA"/>
</dbReference>
<dbReference type="InterPro" id="IPR011029">
    <property type="entry name" value="DEATH-like_dom_sf"/>
</dbReference>
<evidence type="ECO:0000256" key="2">
    <source>
        <dbReference type="ARBA" id="ARBA00022741"/>
    </source>
</evidence>
<name>A0A834VFY0_SARSC</name>
<dbReference type="InterPro" id="IPR001245">
    <property type="entry name" value="Ser-Thr/Tyr_kinase_cat_dom"/>
</dbReference>
<proteinExistence type="predicted"/>
<keyword evidence="6" id="KW-0808">Transferase</keyword>